<feature type="transmembrane region" description="Helical" evidence="1">
    <location>
        <begin position="87"/>
        <end position="105"/>
    </location>
</feature>
<evidence type="ECO:0000256" key="1">
    <source>
        <dbReference type="SAM" id="Phobius"/>
    </source>
</evidence>
<feature type="transmembrane region" description="Helical" evidence="1">
    <location>
        <begin position="51"/>
        <end position="75"/>
    </location>
</feature>
<proteinExistence type="predicted"/>
<accession>A0A1C6T3C6</accession>
<protein>
    <submittedName>
        <fullName evidence="2">Uncharacterized protein</fullName>
    </submittedName>
</protein>
<keyword evidence="3" id="KW-1185">Reference proteome</keyword>
<gene>
    <name evidence="2" type="ORF">GA0074692_4309</name>
</gene>
<dbReference type="AlphaFoldDB" id="A0A1C6T3C6"/>
<reference evidence="3" key="1">
    <citation type="submission" date="2016-06" db="EMBL/GenBank/DDBJ databases">
        <authorList>
            <person name="Varghese N."/>
            <person name="Submissions Spin"/>
        </authorList>
    </citation>
    <scope>NUCLEOTIDE SEQUENCE [LARGE SCALE GENOMIC DNA]</scope>
    <source>
        <strain evidence="3">DSM 43817</strain>
    </source>
</reference>
<dbReference type="EMBL" id="FMHW01000002">
    <property type="protein sequence ID" value="SCL36278.1"/>
    <property type="molecule type" value="Genomic_DNA"/>
</dbReference>
<evidence type="ECO:0000313" key="3">
    <source>
        <dbReference type="Proteomes" id="UP000198959"/>
    </source>
</evidence>
<name>A0A1C6T3C6_9ACTN</name>
<dbReference type="Proteomes" id="UP000198959">
    <property type="component" value="Unassembled WGS sequence"/>
</dbReference>
<sequence length="322" mass="33578">MDERGSDGWYLLAGVLVAAFVAALGGAALADGWQSQARAVADCESETFGACLGQALLGGPLLLVGVSVAAAAVWLAQRVMGTAHPEWGTVLGTAATTGALLLWEAGHPRWVPPPSDLAALLAGVGVAIGVTVVAVPLPRLLRAALAVALAVPFAVYPNLSRETRRADLADRLDRAGLPLLVSRAEGFAVKTAWANPGRRFVVVTVGRKTDPRTDGTSRDRDVTIRVVPVPADFAPPARCGPTVAELRVPDRAPTPPLDPSCRPVGPDHWTRTEADVEVHLLRRGDALVLVQPDWNASDGDAATVAGSLTEVAPRRLADLAVD</sequence>
<dbReference type="RefSeq" id="WP_091646908.1">
    <property type="nucleotide sequence ID" value="NZ_FMHW01000002.1"/>
</dbReference>
<dbReference type="OrthoDB" id="3405901at2"/>
<organism evidence="2 3">
    <name type="scientific">Micromonospora pallida</name>
    <dbReference type="NCBI Taxonomy" id="145854"/>
    <lineage>
        <taxon>Bacteria</taxon>
        <taxon>Bacillati</taxon>
        <taxon>Actinomycetota</taxon>
        <taxon>Actinomycetes</taxon>
        <taxon>Micromonosporales</taxon>
        <taxon>Micromonosporaceae</taxon>
        <taxon>Micromonospora</taxon>
    </lineage>
</organism>
<keyword evidence="1" id="KW-0472">Membrane</keyword>
<dbReference type="STRING" id="145854.GA0074692_4309"/>
<keyword evidence="1" id="KW-0812">Transmembrane</keyword>
<feature type="transmembrane region" description="Helical" evidence="1">
    <location>
        <begin position="117"/>
        <end position="135"/>
    </location>
</feature>
<feature type="transmembrane region" description="Helical" evidence="1">
    <location>
        <begin position="12"/>
        <end position="30"/>
    </location>
</feature>
<evidence type="ECO:0000313" key="2">
    <source>
        <dbReference type="EMBL" id="SCL36278.1"/>
    </source>
</evidence>
<keyword evidence="1" id="KW-1133">Transmembrane helix</keyword>